<dbReference type="CDD" id="cd03042">
    <property type="entry name" value="GST_N_Zeta"/>
    <property type="match status" value="1"/>
</dbReference>
<dbReference type="PANTHER" id="PTHR42673">
    <property type="entry name" value="MALEYLACETOACETATE ISOMERASE"/>
    <property type="match status" value="1"/>
</dbReference>
<evidence type="ECO:0000256" key="1">
    <source>
        <dbReference type="ARBA" id="ARBA00010007"/>
    </source>
</evidence>
<dbReference type="GO" id="GO:0006559">
    <property type="term" value="P:L-phenylalanine catabolic process"/>
    <property type="evidence" value="ECO:0007669"/>
    <property type="project" value="TreeGrafter"/>
</dbReference>
<reference evidence="4 5" key="1">
    <citation type="submission" date="2019-04" db="EMBL/GenBank/DDBJ databases">
        <authorList>
            <person name="Li Y."/>
            <person name="Wang J."/>
        </authorList>
    </citation>
    <scope>NUCLEOTIDE SEQUENCE [LARGE SCALE GENOMIC DNA]</scope>
    <source>
        <strain evidence="4 5">DSM 14668</strain>
    </source>
</reference>
<gene>
    <name evidence="4" type="primary">maiA</name>
    <name evidence="4" type="ORF">E8A74_39900</name>
</gene>
<name>A0A4U1IWA0_9BACT</name>
<dbReference type="CDD" id="cd03191">
    <property type="entry name" value="GST_C_Zeta"/>
    <property type="match status" value="1"/>
</dbReference>
<dbReference type="FunFam" id="1.20.1050.10:FF:000010">
    <property type="entry name" value="Maleylacetoacetate isomerase isoform 1"/>
    <property type="match status" value="1"/>
</dbReference>
<dbReference type="GO" id="GO:0005737">
    <property type="term" value="C:cytoplasm"/>
    <property type="evidence" value="ECO:0007669"/>
    <property type="project" value="InterPro"/>
</dbReference>
<evidence type="ECO:0000259" key="2">
    <source>
        <dbReference type="PROSITE" id="PS50404"/>
    </source>
</evidence>
<organism evidence="4 5">
    <name type="scientific">Polyangium fumosum</name>
    <dbReference type="NCBI Taxonomy" id="889272"/>
    <lineage>
        <taxon>Bacteria</taxon>
        <taxon>Pseudomonadati</taxon>
        <taxon>Myxococcota</taxon>
        <taxon>Polyangia</taxon>
        <taxon>Polyangiales</taxon>
        <taxon>Polyangiaceae</taxon>
        <taxon>Polyangium</taxon>
    </lineage>
</organism>
<dbReference type="PROSITE" id="PS50404">
    <property type="entry name" value="GST_NTER"/>
    <property type="match status" value="1"/>
</dbReference>
<dbReference type="InterPro" id="IPR034330">
    <property type="entry name" value="GST_Zeta_C"/>
</dbReference>
<evidence type="ECO:0000313" key="5">
    <source>
        <dbReference type="Proteomes" id="UP000309215"/>
    </source>
</evidence>
<dbReference type="InterPro" id="IPR036249">
    <property type="entry name" value="Thioredoxin-like_sf"/>
</dbReference>
<evidence type="ECO:0000313" key="4">
    <source>
        <dbReference type="EMBL" id="TKC98824.1"/>
    </source>
</evidence>
<dbReference type="InterPro" id="IPR005955">
    <property type="entry name" value="GST_Zeta"/>
</dbReference>
<dbReference type="Pfam" id="PF13417">
    <property type="entry name" value="GST_N_3"/>
    <property type="match status" value="1"/>
</dbReference>
<dbReference type="EC" id="5.2.1.2" evidence="4"/>
<protein>
    <submittedName>
        <fullName evidence="4">Maleylacetoacetate isomerase</fullName>
        <ecNumber evidence="4">5.2.1.2</ecNumber>
    </submittedName>
</protein>
<keyword evidence="5" id="KW-1185">Reference proteome</keyword>
<dbReference type="OrthoDB" id="509852at2"/>
<dbReference type="InterPro" id="IPR036282">
    <property type="entry name" value="Glutathione-S-Trfase_C_sf"/>
</dbReference>
<dbReference type="PANTHER" id="PTHR42673:SF4">
    <property type="entry name" value="MALEYLACETOACETATE ISOMERASE"/>
    <property type="match status" value="1"/>
</dbReference>
<accession>A0A4U1IWA0</accession>
<dbReference type="InterPro" id="IPR040079">
    <property type="entry name" value="Glutathione_S-Trfase"/>
</dbReference>
<dbReference type="Gene3D" id="1.20.1050.10">
    <property type="match status" value="1"/>
</dbReference>
<dbReference type="PROSITE" id="PS50405">
    <property type="entry name" value="GST_CTER"/>
    <property type="match status" value="1"/>
</dbReference>
<dbReference type="InterPro" id="IPR034333">
    <property type="entry name" value="GST_Zeta_N"/>
</dbReference>
<evidence type="ECO:0000259" key="3">
    <source>
        <dbReference type="PROSITE" id="PS50405"/>
    </source>
</evidence>
<dbReference type="AlphaFoldDB" id="A0A4U1IWA0"/>
<dbReference type="NCBIfam" id="TIGR01262">
    <property type="entry name" value="maiA"/>
    <property type="match status" value="1"/>
</dbReference>
<feature type="domain" description="GST C-terminal" evidence="3">
    <location>
        <begin position="91"/>
        <end position="214"/>
    </location>
</feature>
<proteinExistence type="inferred from homology"/>
<dbReference type="EMBL" id="SSMQ01000063">
    <property type="protein sequence ID" value="TKC98824.1"/>
    <property type="molecule type" value="Genomic_DNA"/>
</dbReference>
<dbReference type="InterPro" id="IPR004045">
    <property type="entry name" value="Glutathione_S-Trfase_N"/>
</dbReference>
<feature type="domain" description="GST N-terminal" evidence="2">
    <location>
        <begin position="1"/>
        <end position="86"/>
    </location>
</feature>
<keyword evidence="4" id="KW-0413">Isomerase</keyword>
<dbReference type="SUPFAM" id="SSF47616">
    <property type="entry name" value="GST C-terminal domain-like"/>
    <property type="match status" value="1"/>
</dbReference>
<dbReference type="Proteomes" id="UP000309215">
    <property type="component" value="Unassembled WGS sequence"/>
</dbReference>
<dbReference type="SFLD" id="SFLDS00019">
    <property type="entry name" value="Glutathione_Transferase_(cytos"/>
    <property type="match status" value="1"/>
</dbReference>
<comment type="similarity">
    <text evidence="1">Belongs to the GST superfamily. Zeta family.</text>
</comment>
<dbReference type="RefSeq" id="WP_136934366.1">
    <property type="nucleotide sequence ID" value="NZ_SSMQ01000063.1"/>
</dbReference>
<dbReference type="SFLD" id="SFLDG00358">
    <property type="entry name" value="Main_(cytGST)"/>
    <property type="match status" value="1"/>
</dbReference>
<sequence length="219" mass="24185">MKLYGYWRSSCSYRARIALHLKGVPFEYIPVHLVKDGGEQFRDDYRAKNPMAQVPTLVVEEGGVTHELGQSLAIIEWLEERYPEPRLLPADSFLRARTRQLAETINAGIQPFQNLSVLKLVKTELGGDEQAFARRFIEKGLAAFQALAEPVQGRFSVGDTPTVADACLVPQLFAARRFGVDVTTFPSLVRIEEQCASLPAFQAAHPDKQIDAVVGGSGA</sequence>
<dbReference type="SUPFAM" id="SSF52833">
    <property type="entry name" value="Thioredoxin-like"/>
    <property type="match status" value="1"/>
</dbReference>
<dbReference type="InterPro" id="IPR010987">
    <property type="entry name" value="Glutathione-S-Trfase_C-like"/>
</dbReference>
<dbReference type="Gene3D" id="3.40.30.10">
    <property type="entry name" value="Glutaredoxin"/>
    <property type="match status" value="1"/>
</dbReference>
<dbReference type="GO" id="GO:0004364">
    <property type="term" value="F:glutathione transferase activity"/>
    <property type="evidence" value="ECO:0007669"/>
    <property type="project" value="TreeGrafter"/>
</dbReference>
<comment type="caution">
    <text evidence="4">The sequence shown here is derived from an EMBL/GenBank/DDBJ whole genome shotgun (WGS) entry which is preliminary data.</text>
</comment>
<dbReference type="GO" id="GO:0016034">
    <property type="term" value="F:maleylacetoacetate isomerase activity"/>
    <property type="evidence" value="ECO:0007669"/>
    <property type="project" value="UniProtKB-EC"/>
</dbReference>
<dbReference type="GO" id="GO:0006749">
    <property type="term" value="P:glutathione metabolic process"/>
    <property type="evidence" value="ECO:0007669"/>
    <property type="project" value="TreeGrafter"/>
</dbReference>